<dbReference type="EMBL" id="BBSC01000003">
    <property type="protein sequence ID" value="GAM74779.1"/>
    <property type="molecule type" value="Genomic_DNA"/>
</dbReference>
<organism evidence="9 10">
    <name type="scientific">Vibrio ishigakensis</name>
    <dbReference type="NCBI Taxonomy" id="1481914"/>
    <lineage>
        <taxon>Bacteria</taxon>
        <taxon>Pseudomonadati</taxon>
        <taxon>Pseudomonadota</taxon>
        <taxon>Gammaproteobacteria</taxon>
        <taxon>Vibrionales</taxon>
        <taxon>Vibrionaceae</taxon>
        <taxon>Vibrio</taxon>
    </lineage>
</organism>
<dbReference type="Gene3D" id="3.30.70.1440">
    <property type="entry name" value="Multidrug efflux transporter AcrB pore domain"/>
    <property type="match status" value="1"/>
</dbReference>
<keyword evidence="5 8" id="KW-0812">Transmembrane</keyword>
<dbReference type="Pfam" id="PF00873">
    <property type="entry name" value="ACR_tran"/>
    <property type="match status" value="1"/>
</dbReference>
<feature type="transmembrane region" description="Helical" evidence="8">
    <location>
        <begin position="845"/>
        <end position="867"/>
    </location>
</feature>
<dbReference type="InterPro" id="IPR001036">
    <property type="entry name" value="Acrflvin-R"/>
</dbReference>
<dbReference type="InterPro" id="IPR027463">
    <property type="entry name" value="AcrB_DN_DC_subdom"/>
</dbReference>
<feature type="transmembrane region" description="Helical" evidence="8">
    <location>
        <begin position="978"/>
        <end position="1004"/>
    </location>
</feature>
<reference evidence="9 10" key="1">
    <citation type="submission" date="2015-01" db="EMBL/GenBank/DDBJ databases">
        <title>Vibrio sp. C94 JCM 19241 whole genome shotgun sequence.</title>
        <authorList>
            <person name="Sawabe T."/>
            <person name="Meirelles P."/>
            <person name="Feng G."/>
            <person name="Sayaka M."/>
            <person name="Hattori M."/>
            <person name="Ohkuma M."/>
        </authorList>
    </citation>
    <scope>NUCLEOTIDE SEQUENCE [LARGE SCALE GENOMIC DNA]</scope>
    <source>
        <strain evidence="10">JCM 19241</strain>
    </source>
</reference>
<dbReference type="FunFam" id="1.20.1640.10:FF:000001">
    <property type="entry name" value="Efflux pump membrane transporter"/>
    <property type="match status" value="1"/>
</dbReference>
<evidence type="ECO:0000256" key="5">
    <source>
        <dbReference type="ARBA" id="ARBA00022692"/>
    </source>
</evidence>
<dbReference type="Gene3D" id="3.30.70.1430">
    <property type="entry name" value="Multidrug efflux transporter AcrB pore domain"/>
    <property type="match status" value="2"/>
</dbReference>
<keyword evidence="6 8" id="KW-1133">Transmembrane helix</keyword>
<comment type="caution">
    <text evidence="9">The sequence shown here is derived from an EMBL/GenBank/DDBJ whole genome shotgun (WGS) entry which is preliminary data.</text>
</comment>
<feature type="transmembrane region" description="Helical" evidence="8">
    <location>
        <begin position="874"/>
        <end position="894"/>
    </location>
</feature>
<evidence type="ECO:0000256" key="3">
    <source>
        <dbReference type="ARBA" id="ARBA00022475"/>
    </source>
</evidence>
<evidence type="ECO:0000313" key="9">
    <source>
        <dbReference type="EMBL" id="GAM74779.1"/>
    </source>
</evidence>
<evidence type="ECO:0000256" key="1">
    <source>
        <dbReference type="ARBA" id="ARBA00004429"/>
    </source>
</evidence>
<feature type="transmembrane region" description="Helical" evidence="8">
    <location>
        <begin position="384"/>
        <end position="409"/>
    </location>
</feature>
<feature type="transmembrane region" description="Helical" evidence="8">
    <location>
        <begin position="332"/>
        <end position="351"/>
    </location>
</feature>
<keyword evidence="3" id="KW-1003">Cell membrane</keyword>
<accession>A0A0B8QJQ2</accession>
<evidence type="ECO:0000256" key="4">
    <source>
        <dbReference type="ARBA" id="ARBA00022519"/>
    </source>
</evidence>
<dbReference type="PANTHER" id="PTHR32063:SF28">
    <property type="entry name" value="BLR2861 PROTEIN"/>
    <property type="match status" value="1"/>
</dbReference>
<dbReference type="GO" id="GO:0005886">
    <property type="term" value="C:plasma membrane"/>
    <property type="evidence" value="ECO:0007669"/>
    <property type="project" value="UniProtKB-SubCell"/>
</dbReference>
<dbReference type="Gene3D" id="3.30.70.1320">
    <property type="entry name" value="Multidrug efflux transporter AcrB pore domain like"/>
    <property type="match status" value="1"/>
</dbReference>
<dbReference type="PANTHER" id="PTHR32063">
    <property type="match status" value="1"/>
</dbReference>
<feature type="transmembrane region" description="Helical" evidence="8">
    <location>
        <begin position="524"/>
        <end position="542"/>
    </location>
</feature>
<feature type="transmembrane region" description="Helical" evidence="8">
    <location>
        <begin position="429"/>
        <end position="449"/>
    </location>
</feature>
<dbReference type="Gene3D" id="1.20.1640.10">
    <property type="entry name" value="Multidrug efflux transporter AcrB transmembrane domain"/>
    <property type="match status" value="2"/>
</dbReference>
<dbReference type="Proteomes" id="UP000031666">
    <property type="component" value="Unassembled WGS sequence"/>
</dbReference>
<reference evidence="9 10" key="2">
    <citation type="submission" date="2015-01" db="EMBL/GenBank/DDBJ databases">
        <authorList>
            <consortium name="NBRP consortium"/>
            <person name="Sawabe T."/>
            <person name="Meirelles P."/>
            <person name="Feng G."/>
            <person name="Sayaka M."/>
            <person name="Hattori M."/>
            <person name="Ohkuma M."/>
        </authorList>
    </citation>
    <scope>NUCLEOTIDE SEQUENCE [LARGE SCALE GENOMIC DNA]</scope>
    <source>
        <strain evidence="10">JCM 19241</strain>
    </source>
</reference>
<dbReference type="SUPFAM" id="SSF82714">
    <property type="entry name" value="Multidrug efflux transporter AcrB TolC docking domain, DN and DC subdomains"/>
    <property type="match status" value="2"/>
</dbReference>
<evidence type="ECO:0000313" key="10">
    <source>
        <dbReference type="Proteomes" id="UP000031666"/>
    </source>
</evidence>
<dbReference type="Gene3D" id="3.30.2090.10">
    <property type="entry name" value="Multidrug efflux transporter AcrB TolC docking domain, DN and DC subdomains"/>
    <property type="match status" value="2"/>
</dbReference>
<dbReference type="AlphaFoldDB" id="A0A0B8QJQ2"/>
<evidence type="ECO:0000256" key="6">
    <source>
        <dbReference type="ARBA" id="ARBA00022989"/>
    </source>
</evidence>
<dbReference type="PRINTS" id="PR00702">
    <property type="entry name" value="ACRIFLAVINRP"/>
</dbReference>
<keyword evidence="7 8" id="KW-0472">Membrane</keyword>
<gene>
    <name evidence="9" type="ORF">JCM19241_1122</name>
</gene>
<proteinExistence type="predicted"/>
<dbReference type="SUPFAM" id="SSF82866">
    <property type="entry name" value="Multidrug efflux transporter AcrB transmembrane domain"/>
    <property type="match status" value="2"/>
</dbReference>
<protein>
    <submittedName>
        <fullName evidence="9">RND multidrug efflux transporter</fullName>
    </submittedName>
</protein>
<feature type="transmembrane region" description="Helical" evidence="8">
    <location>
        <begin position="950"/>
        <end position="972"/>
    </location>
</feature>
<evidence type="ECO:0000256" key="7">
    <source>
        <dbReference type="ARBA" id="ARBA00023136"/>
    </source>
</evidence>
<name>A0A0B8QJQ2_9VIBR</name>
<dbReference type="SUPFAM" id="SSF82693">
    <property type="entry name" value="Multidrug efflux transporter AcrB pore domain, PN1, PN2, PC1 and PC2 subdomains"/>
    <property type="match status" value="4"/>
</dbReference>
<keyword evidence="4" id="KW-0997">Cell inner membrane</keyword>
<dbReference type="GO" id="GO:0042910">
    <property type="term" value="F:xenobiotic transmembrane transporter activity"/>
    <property type="evidence" value="ECO:0007669"/>
    <property type="project" value="TreeGrafter"/>
</dbReference>
<dbReference type="STRING" id="1481914.JCM19241_1122"/>
<evidence type="ECO:0000256" key="8">
    <source>
        <dbReference type="SAM" id="Phobius"/>
    </source>
</evidence>
<comment type="subcellular location">
    <subcellularLocation>
        <location evidence="1">Cell inner membrane</location>
        <topology evidence="1">Multi-pass membrane protein</topology>
    </subcellularLocation>
</comment>
<feature type="transmembrane region" description="Helical" evidence="8">
    <location>
        <begin position="461"/>
        <end position="480"/>
    </location>
</feature>
<keyword evidence="2" id="KW-0813">Transport</keyword>
<evidence type="ECO:0000256" key="2">
    <source>
        <dbReference type="ARBA" id="ARBA00022448"/>
    </source>
</evidence>
<sequence length="1014" mass="110068">MNFTDIFIKRPVLATVLSLVLLVLGIKAFSGLQVRQYPQIETGVITVTTNYPGASSTSVQGYVTQPLQAQIAQAEGIDYMTSESSLGKSLITVNLKLDYPTDKALTEILSLVQQVKYRLPAGTQDPSILKSTSQSPILYVSFSSDSLKTQQISDYVSRVVKPTFSTLDGVSKIDLLGQSDFAMRIWLNPTKMAAYGITASDVQNAIKGSNAVSAAGKLKADYIEIDINAHTDAASVEEFKNIVLKSANAQLIHLEDVSNIELGANTYDSRVLFNGGSSITTAISNTSTSNPLTVVKGLYEVLPSIVDSLPPGMKAEVVYDSTKFINSSIEEVTKTLVEAAVIVIIVILAFLGSMRAMIIPLVTIPLSLIGSMFLMMAMGFSINLLTLLAMVLAISLVVDDAIVVVENTFRHLEEGSSPIDAAINSAREIAGPVISMTITLAAVYAPIGFMGGLTGKLFTEFAFTLAGSVIISGFIALTLTPMMTSKMLNKQVLEGALVKKIDKVIAGVTHKYEKLLAVVLNNRLLVWPLVATFLVSLVFMFTHTASELAPQEDQGVVIMMGQGPSQANTDYIGHFTKPLEDTIRSYPETEMSLMVNGYQKDSKFFGLGVLKDWESRDASAKEMMTRFQKDTVDFPGLQVFTISPPDLPGTSQGLPFQMVIKTPTGSYEDLYQYAEKLKEYAVTSGKFIYVQNDLEFNKPQVEITVNRDKAALMNVNAQEVGNVLTRYVSEGFINYFALNERSYQVITQVERADRSSWNDIDNYYVRSNNGKMVPLSSLIDITQSVQPSAVDQFQQLNSATIEAKMMPGVSIGEAYEVMQKGAEQILPSSYAIDSSGQLRQYVQEGASLVSTFALALIIIYLVLAAQFESFRDPLIVLTSVPLSIFGAMIPLYLGIDTLNIYTEVGLVTLIGLISKHGILIVEFANQIQPEFNGDKIAAVKKAAAERLRPVLMTTAAMVIGVVPLLTAAGAGAQSRFSIGLVITVGMTVGTLFTLFVVPTVYTFLADNHAKALED</sequence>